<accession>A0A1L2CVC6</accession>
<sequence length="81" mass="9057">MKTLNKLILGVAIAAALVSTANAERMRPARYIAECSTPKGVYEEKVYDYDYYNGSSIKVTPLLGKQILFVNAFCVFYPLEN</sequence>
<keyword evidence="2" id="KW-1185">Reference proteome</keyword>
<protein>
    <submittedName>
        <fullName evidence="1">Uncharacterized protein</fullName>
    </submittedName>
</protein>
<reference evidence="2" key="1">
    <citation type="submission" date="2016-01" db="EMBL/GenBank/DDBJ databases">
        <title>Isolation and Characterization of Enterobacteria phage CBB.</title>
        <authorList>
            <person name="Buttimer C.T.H."/>
            <person name="Hendrix H."/>
            <person name="Alexandre H."/>
            <person name="O'Mahony J."/>
            <person name="Lavigne R."/>
            <person name="Coffey A."/>
        </authorList>
    </citation>
    <scope>NUCLEOTIDE SEQUENCE [LARGE SCALE GENOMIC DNA]</scope>
</reference>
<gene>
    <name evidence="1" type="ORF">CBB_427</name>
</gene>
<organism evidence="1 2">
    <name type="scientific">Pectobacterium phage vB_PcaM_CBB</name>
    <dbReference type="NCBI Taxonomy" id="2772511"/>
    <lineage>
        <taxon>Viruses</taxon>
        <taxon>Duplodnaviria</taxon>
        <taxon>Heunggongvirae</taxon>
        <taxon>Uroviricota</taxon>
        <taxon>Caudoviricetes</taxon>
        <taxon>Mimasvirus</taxon>
        <taxon>Mimasvirus CBB</taxon>
    </lineage>
</organism>
<name>A0A1L2CVC6_9CAUD</name>
<dbReference type="EMBL" id="KU574722">
    <property type="protein sequence ID" value="AMM43990.1"/>
    <property type="molecule type" value="Genomic_DNA"/>
</dbReference>
<evidence type="ECO:0000313" key="2">
    <source>
        <dbReference type="Proteomes" id="UP000223891"/>
    </source>
</evidence>
<dbReference type="Proteomes" id="UP000223891">
    <property type="component" value="Segment"/>
</dbReference>
<proteinExistence type="predicted"/>
<evidence type="ECO:0000313" key="1">
    <source>
        <dbReference type="EMBL" id="AMM43990.1"/>
    </source>
</evidence>